<feature type="domain" description="PARP catalytic" evidence="3">
    <location>
        <begin position="286"/>
        <end position="434"/>
    </location>
</feature>
<dbReference type="AlphaFoldDB" id="A0A0C3ERE3"/>
<keyword evidence="2" id="KW-0812">Transmembrane</keyword>
<evidence type="ECO:0000313" key="5">
    <source>
        <dbReference type="Proteomes" id="UP000054166"/>
    </source>
</evidence>
<organism evidence="4 5">
    <name type="scientific">Piloderma croceum (strain F 1598)</name>
    <dbReference type="NCBI Taxonomy" id="765440"/>
    <lineage>
        <taxon>Eukaryota</taxon>
        <taxon>Fungi</taxon>
        <taxon>Dikarya</taxon>
        <taxon>Basidiomycota</taxon>
        <taxon>Agaricomycotina</taxon>
        <taxon>Agaricomycetes</taxon>
        <taxon>Agaricomycetidae</taxon>
        <taxon>Atheliales</taxon>
        <taxon>Atheliaceae</taxon>
        <taxon>Piloderma</taxon>
    </lineage>
</organism>
<reference evidence="4 5" key="1">
    <citation type="submission" date="2014-04" db="EMBL/GenBank/DDBJ databases">
        <authorList>
            <consortium name="DOE Joint Genome Institute"/>
            <person name="Kuo A."/>
            <person name="Tarkka M."/>
            <person name="Buscot F."/>
            <person name="Kohler A."/>
            <person name="Nagy L.G."/>
            <person name="Floudas D."/>
            <person name="Copeland A."/>
            <person name="Barry K.W."/>
            <person name="Cichocki N."/>
            <person name="Veneault-Fourrey C."/>
            <person name="LaButti K."/>
            <person name="Lindquist E.A."/>
            <person name="Lipzen A."/>
            <person name="Lundell T."/>
            <person name="Morin E."/>
            <person name="Murat C."/>
            <person name="Sun H."/>
            <person name="Tunlid A."/>
            <person name="Henrissat B."/>
            <person name="Grigoriev I.V."/>
            <person name="Hibbett D.S."/>
            <person name="Martin F."/>
            <person name="Nordberg H.P."/>
            <person name="Cantor M.N."/>
            <person name="Hua S.X."/>
        </authorList>
    </citation>
    <scope>NUCLEOTIDE SEQUENCE [LARGE SCALE GENOMIC DNA]</scope>
    <source>
        <strain evidence="4 5">F 1598</strain>
    </source>
</reference>
<sequence>MTIRTPTTCVFDVYRTRFLSDICARNNVSSLVAFLLLLFLAVPLLTPSHIRSMENDHTSPQVAEDDDLYDDLDDDDLDDSWSSDVGSAPNDNLDEDTQYIQSPPAYQSQPSLCIVCHLRPPYAKGGKRYPTCGLTCAAKVSICCVCNTRPSYSNGPIKYPTCSLSCAAELNSREASQEASRGKSSQPLCVICETNPIYSKGLKSHPTCGLTCAAEFKKRCDYCHKRPKLKNFPQCGRTCRDKARKACLMCHSRPKNGRYQFCGRKCRDNARTQAPLILEVPRGHTTFDMVVRKFQSSWKTRQSPSVKKVYKVVENANFLVRYDKYLKKHGNERFCYHGTERGCRLGDDGHTTLCNSPSCSVCSILKTSFQVKFARSSGAFGAGVYTSTASNKSANYTTSGIMFLNKVVLGNVHHVSQFAVVNSCPRGFQSVMFDRMNGQLNETVVYTNDAIRPVFLIVFG</sequence>
<dbReference type="InParanoid" id="A0A0C3ERE3"/>
<dbReference type="HOGENOM" id="CLU_039434_0_1_1"/>
<accession>A0A0C3ERE3</accession>
<evidence type="ECO:0000259" key="3">
    <source>
        <dbReference type="Pfam" id="PF00644"/>
    </source>
</evidence>
<dbReference type="SUPFAM" id="SSF56399">
    <property type="entry name" value="ADP-ribosylation"/>
    <property type="match status" value="1"/>
</dbReference>
<dbReference type="Gene3D" id="3.90.228.10">
    <property type="match status" value="1"/>
</dbReference>
<dbReference type="PANTHER" id="PTHR31681">
    <property type="entry name" value="C2H2-LIKE ZINC FINGER PROTEIN"/>
    <property type="match status" value="1"/>
</dbReference>
<feature type="region of interest" description="Disordered" evidence="1">
    <location>
        <begin position="79"/>
        <end position="98"/>
    </location>
</feature>
<reference evidence="5" key="2">
    <citation type="submission" date="2015-01" db="EMBL/GenBank/DDBJ databases">
        <title>Evolutionary Origins and Diversification of the Mycorrhizal Mutualists.</title>
        <authorList>
            <consortium name="DOE Joint Genome Institute"/>
            <consortium name="Mycorrhizal Genomics Consortium"/>
            <person name="Kohler A."/>
            <person name="Kuo A."/>
            <person name="Nagy L.G."/>
            <person name="Floudas D."/>
            <person name="Copeland A."/>
            <person name="Barry K.W."/>
            <person name="Cichocki N."/>
            <person name="Veneault-Fourrey C."/>
            <person name="LaButti K."/>
            <person name="Lindquist E.A."/>
            <person name="Lipzen A."/>
            <person name="Lundell T."/>
            <person name="Morin E."/>
            <person name="Murat C."/>
            <person name="Riley R."/>
            <person name="Ohm R."/>
            <person name="Sun H."/>
            <person name="Tunlid A."/>
            <person name="Henrissat B."/>
            <person name="Grigoriev I.V."/>
            <person name="Hibbett D.S."/>
            <person name="Martin F."/>
        </authorList>
    </citation>
    <scope>NUCLEOTIDE SEQUENCE [LARGE SCALE GENOMIC DNA]</scope>
    <source>
        <strain evidence="5">F 1598</strain>
    </source>
</reference>
<name>A0A0C3ERE3_PILCF</name>
<dbReference type="EMBL" id="KN833050">
    <property type="protein sequence ID" value="KIM75125.1"/>
    <property type="molecule type" value="Genomic_DNA"/>
</dbReference>
<feature type="transmembrane region" description="Helical" evidence="2">
    <location>
        <begin position="28"/>
        <end position="46"/>
    </location>
</feature>
<protein>
    <recommendedName>
        <fullName evidence="3">PARP catalytic domain-containing protein</fullName>
    </recommendedName>
</protein>
<keyword evidence="5" id="KW-1185">Reference proteome</keyword>
<keyword evidence="2" id="KW-0472">Membrane</keyword>
<dbReference type="Proteomes" id="UP000054166">
    <property type="component" value="Unassembled WGS sequence"/>
</dbReference>
<dbReference type="Pfam" id="PF00644">
    <property type="entry name" value="PARP"/>
    <property type="match status" value="1"/>
</dbReference>
<dbReference type="GO" id="GO:0003950">
    <property type="term" value="F:NAD+ poly-ADP-ribosyltransferase activity"/>
    <property type="evidence" value="ECO:0007669"/>
    <property type="project" value="InterPro"/>
</dbReference>
<evidence type="ECO:0000256" key="1">
    <source>
        <dbReference type="SAM" id="MobiDB-lite"/>
    </source>
</evidence>
<dbReference type="InterPro" id="IPR012317">
    <property type="entry name" value="Poly(ADP-ribose)pol_cat_dom"/>
</dbReference>
<dbReference type="PANTHER" id="PTHR31681:SF3">
    <property type="entry name" value="OS04G0690100 PROTEIN"/>
    <property type="match status" value="1"/>
</dbReference>
<gene>
    <name evidence="4" type="ORF">PILCRDRAFT_684926</name>
</gene>
<proteinExistence type="predicted"/>
<evidence type="ECO:0000256" key="2">
    <source>
        <dbReference type="SAM" id="Phobius"/>
    </source>
</evidence>
<evidence type="ECO:0000313" key="4">
    <source>
        <dbReference type="EMBL" id="KIM75125.1"/>
    </source>
</evidence>
<keyword evidence="2" id="KW-1133">Transmembrane helix</keyword>
<dbReference type="OrthoDB" id="9514740at2759"/>